<keyword evidence="1" id="KW-0472">Membrane</keyword>
<feature type="transmembrane region" description="Helical" evidence="1">
    <location>
        <begin position="110"/>
        <end position="131"/>
    </location>
</feature>
<feature type="signal peptide" evidence="2">
    <location>
        <begin position="1"/>
        <end position="16"/>
    </location>
</feature>
<keyword evidence="2" id="KW-0732">Signal</keyword>
<evidence type="ECO:0000256" key="2">
    <source>
        <dbReference type="SAM" id="SignalP"/>
    </source>
</evidence>
<dbReference type="Proteomes" id="UP001642406">
    <property type="component" value="Unassembled WGS sequence"/>
</dbReference>
<feature type="transmembrane region" description="Helical" evidence="1">
    <location>
        <begin position="178"/>
        <end position="196"/>
    </location>
</feature>
<dbReference type="EMBL" id="CAWUHC010000038">
    <property type="protein sequence ID" value="CAK7222275.1"/>
    <property type="molecule type" value="Genomic_DNA"/>
</dbReference>
<evidence type="ECO:0008006" key="5">
    <source>
        <dbReference type="Google" id="ProtNLM"/>
    </source>
</evidence>
<accession>A0ABP0BTD2</accession>
<feature type="chain" id="PRO_5046334727" description="Integral membrane protein" evidence="2">
    <location>
        <begin position="17"/>
        <end position="199"/>
    </location>
</feature>
<organism evidence="3 4">
    <name type="scientific">Sporothrix bragantina</name>
    <dbReference type="NCBI Taxonomy" id="671064"/>
    <lineage>
        <taxon>Eukaryota</taxon>
        <taxon>Fungi</taxon>
        <taxon>Dikarya</taxon>
        <taxon>Ascomycota</taxon>
        <taxon>Pezizomycotina</taxon>
        <taxon>Sordariomycetes</taxon>
        <taxon>Sordariomycetidae</taxon>
        <taxon>Ophiostomatales</taxon>
        <taxon>Ophiostomataceae</taxon>
        <taxon>Sporothrix</taxon>
    </lineage>
</organism>
<reference evidence="3 4" key="1">
    <citation type="submission" date="2024-01" db="EMBL/GenBank/DDBJ databases">
        <authorList>
            <person name="Allen C."/>
            <person name="Tagirdzhanova G."/>
        </authorList>
    </citation>
    <scope>NUCLEOTIDE SEQUENCE [LARGE SCALE GENOMIC DNA]</scope>
</reference>
<name>A0ABP0BTD2_9PEZI</name>
<evidence type="ECO:0000256" key="1">
    <source>
        <dbReference type="SAM" id="Phobius"/>
    </source>
</evidence>
<protein>
    <recommendedName>
        <fullName evidence="5">Integral membrane protein</fullName>
    </recommendedName>
</protein>
<keyword evidence="1" id="KW-1133">Transmembrane helix</keyword>
<sequence>MAYGLLLLRAAPMVLSTAAIQFDYSQYLYLRPYLELPSDHQKSNAVDSTKDKNNDVNDSRPIVNTLLGHFIHREFPAGLAAILVLYPTTWVVAGANLFLGRASAVAAAPLVPAARYLYTAGLVFSVGHMVFGPVSKDLMETIGGLGGKPPVTESRDPAKKDNLDLLKTWLRLHVTRTFVADVPGWLCFTAAFLLSARLR</sequence>
<comment type="caution">
    <text evidence="3">The sequence shown here is derived from an EMBL/GenBank/DDBJ whole genome shotgun (WGS) entry which is preliminary data.</text>
</comment>
<gene>
    <name evidence="3" type="ORF">SBRCBS47491_004810</name>
</gene>
<proteinExistence type="predicted"/>
<feature type="transmembrane region" description="Helical" evidence="1">
    <location>
        <begin position="75"/>
        <end position="98"/>
    </location>
</feature>
<keyword evidence="1" id="KW-0812">Transmembrane</keyword>
<keyword evidence="4" id="KW-1185">Reference proteome</keyword>
<evidence type="ECO:0000313" key="3">
    <source>
        <dbReference type="EMBL" id="CAK7222275.1"/>
    </source>
</evidence>
<evidence type="ECO:0000313" key="4">
    <source>
        <dbReference type="Proteomes" id="UP001642406"/>
    </source>
</evidence>